<keyword evidence="3" id="KW-1185">Reference proteome</keyword>
<gene>
    <name evidence="2" type="ORF">IOD40_05170</name>
</gene>
<dbReference type="EMBL" id="JADGMQ010000002">
    <property type="protein sequence ID" value="MBI1620054.1"/>
    <property type="molecule type" value="Genomic_DNA"/>
</dbReference>
<evidence type="ECO:0000313" key="3">
    <source>
        <dbReference type="Proteomes" id="UP000601789"/>
    </source>
</evidence>
<dbReference type="RefSeq" id="WP_198474992.1">
    <property type="nucleotide sequence ID" value="NZ_JADGMQ010000002.1"/>
</dbReference>
<sequence length="118" mass="13182">MHNIKELERQLEQAKSRHTAAERDLREAKDRVIAAKGELLMRTFADMGGVVGVTRVRIAHARLAFNTSGPYFVMGWEKPHYGTDPKYHLAKIKKDGTPSNAPSGASTDKVLIRPEDQV</sequence>
<name>A0ABS0S9T6_9HYPH</name>
<feature type="region of interest" description="Disordered" evidence="1">
    <location>
        <begin position="92"/>
        <end position="118"/>
    </location>
</feature>
<feature type="region of interest" description="Disordered" evidence="1">
    <location>
        <begin position="1"/>
        <end position="24"/>
    </location>
</feature>
<accession>A0ABS0S9T6</accession>
<organism evidence="2 3">
    <name type="scientific">Aquamicrobium zhengzhouense</name>
    <dbReference type="NCBI Taxonomy" id="2781738"/>
    <lineage>
        <taxon>Bacteria</taxon>
        <taxon>Pseudomonadati</taxon>
        <taxon>Pseudomonadota</taxon>
        <taxon>Alphaproteobacteria</taxon>
        <taxon>Hyphomicrobiales</taxon>
        <taxon>Phyllobacteriaceae</taxon>
        <taxon>Aquamicrobium</taxon>
    </lineage>
</organism>
<proteinExistence type="predicted"/>
<comment type="caution">
    <text evidence="2">The sequence shown here is derived from an EMBL/GenBank/DDBJ whole genome shotgun (WGS) entry which is preliminary data.</text>
</comment>
<protein>
    <recommendedName>
        <fullName evidence="4">H-NS histone family protein</fullName>
    </recommendedName>
</protein>
<evidence type="ECO:0008006" key="4">
    <source>
        <dbReference type="Google" id="ProtNLM"/>
    </source>
</evidence>
<dbReference type="Proteomes" id="UP000601789">
    <property type="component" value="Unassembled WGS sequence"/>
</dbReference>
<evidence type="ECO:0000313" key="2">
    <source>
        <dbReference type="EMBL" id="MBI1620054.1"/>
    </source>
</evidence>
<feature type="compositionally biased region" description="Polar residues" evidence="1">
    <location>
        <begin position="97"/>
        <end position="106"/>
    </location>
</feature>
<reference evidence="2 3" key="1">
    <citation type="submission" date="2020-10" db="EMBL/GenBank/DDBJ databases">
        <title>Aquamicrobium zhengzhouensis sp. nov., a exopolysaccharide producing bacterium isolated from farmland soil.</title>
        <authorList>
            <person name="Wang X."/>
        </authorList>
    </citation>
    <scope>NUCLEOTIDE SEQUENCE [LARGE SCALE GENOMIC DNA]</scope>
    <source>
        <strain evidence="3">cd-1</strain>
    </source>
</reference>
<evidence type="ECO:0000256" key="1">
    <source>
        <dbReference type="SAM" id="MobiDB-lite"/>
    </source>
</evidence>